<dbReference type="EMBL" id="LR743504">
    <property type="protein sequence ID" value="CAA2102128.1"/>
    <property type="molecule type" value="Genomic_DNA"/>
</dbReference>
<protein>
    <recommendedName>
        <fullName evidence="2">WGR domain-containing protein</fullName>
    </recommendedName>
</protein>
<evidence type="ECO:0000313" key="3">
    <source>
        <dbReference type="EMBL" id="CAA2102128.1"/>
    </source>
</evidence>
<dbReference type="CDD" id="cd07998">
    <property type="entry name" value="WGR_DNA_ligase"/>
    <property type="match status" value="1"/>
</dbReference>
<gene>
    <name evidence="3" type="ORF">MBUL_01528</name>
</gene>
<dbReference type="PROSITE" id="PS51977">
    <property type="entry name" value="WGR"/>
    <property type="match status" value="1"/>
</dbReference>
<evidence type="ECO:0000259" key="2">
    <source>
        <dbReference type="PROSITE" id="PS51977"/>
    </source>
</evidence>
<accession>A0A679J5W0</accession>
<name>A0A679J5W0_9HYPH</name>
<dbReference type="AlphaFoldDB" id="A0A679J5W0"/>
<feature type="domain" description="WGR" evidence="2">
    <location>
        <begin position="1"/>
        <end position="93"/>
    </location>
</feature>
<reference evidence="3" key="1">
    <citation type="submission" date="2019-12" db="EMBL/GenBank/DDBJ databases">
        <authorList>
            <person name="Cremers G."/>
        </authorList>
    </citation>
    <scope>NUCLEOTIDE SEQUENCE</scope>
    <source>
        <strain evidence="3">Mbul1</strain>
    </source>
</reference>
<feature type="region of interest" description="Disordered" evidence="1">
    <location>
        <begin position="1029"/>
        <end position="1048"/>
    </location>
</feature>
<sequence>MRVVRAARLHLKEGASDKVYEVDLVENDAVAAPERFLVNIRYGRRGAILREGSKTAQPITADAAAKVFDSVVVAKINGGYRRIDPATAFPGPTVEAEAPEGASPAEGRDGILLARLASCRRGPWLEKDRERLLWRIGQLRIAQAEPELVAMVRDVGPAGASYALVWALARAVGGKAAPILDAVAAETRSVVICDLARFALVSPLMGAQRRPSGEEADLPDTVARPARAGDADGLVAALTALARGKPLAVGPALVALGRRAQDDAVLHATLCAALPRLAPRPPYLIGLRRLFKHAEMADDAGLFGATALRLETAKAMYKSGSGSFYSPELRQVVVVREARSGPHARIGLSSATSLYLKRRIWRALRKRGEVGDPAFAEMAAGLLLRLRPEDLSPRTVSTLWRRWANGAWGREPRLRGPLATQWAASHLLFRHARQARPRSGSATFFLDVDSDLDSRDEAFPDLWSTRPDLALRLATEGRIDPVAMLGLRVLRADPAACAGLDATAVGRLLGASLPAVAALGLEIARERLARGGADPELLAVLVRARFPEARTLALRRIEAEADLPWSNVALAFALLTSAAPEIEAALIPLARERGLPAGMAGPLAERLVAWLRAMPPVLDEEAKAAVRAMRGGLPLLWPRHDMPVDGQDIAALMAHPAPEMMAAGVTLLALSGTDADGLPAEQWYALIGSDSLEVRDAAIGLLSRLDDERLRRHADHILAFASGPSPVLRKAARPLVKRLVDADPASAGPLAQALIASLFRTAPDDQFVADIVALLREAMPGELAALDSGTLWRLLQAQAKGAQRLGAVVLAERAPGIFSVRQIARLGGHSHLAVRQWAMAAYRAEPARFQSEAAEAVLLVESDWPETLAFAESHFDAWPEEAWTPEALSVVTDSVKPEVLAFARRILRSRLRPGEADAQILRLLEHPSPSMHLLVTELLTAQAVAGEDAFARLVPLARIVMLQVLTGRTAKDRMAAFLKGEALRSRERARSLLPLFADLSLSVTARDRNAAILALRDIGNAYPDLETPLVRRPSAARPSPGSLSEGAR</sequence>
<evidence type="ECO:0000256" key="1">
    <source>
        <dbReference type="SAM" id="MobiDB-lite"/>
    </source>
</evidence>
<dbReference type="InterPro" id="IPR008893">
    <property type="entry name" value="WGR_domain"/>
</dbReference>
<dbReference type="Gene3D" id="2.20.140.10">
    <property type="entry name" value="WGR domain"/>
    <property type="match status" value="1"/>
</dbReference>
<organism evidence="3">
    <name type="scientific">Methylobacterium bullatum</name>
    <dbReference type="NCBI Taxonomy" id="570505"/>
    <lineage>
        <taxon>Bacteria</taxon>
        <taxon>Pseudomonadati</taxon>
        <taxon>Pseudomonadota</taxon>
        <taxon>Alphaproteobacteria</taxon>
        <taxon>Hyphomicrobiales</taxon>
        <taxon>Methylobacteriaceae</taxon>
        <taxon>Methylobacterium</taxon>
    </lineage>
</organism>
<proteinExistence type="predicted"/>